<dbReference type="EMBL" id="KK916082">
    <property type="protein sequence ID" value="KDP20426.1"/>
    <property type="molecule type" value="Genomic_DNA"/>
</dbReference>
<evidence type="ECO:0000313" key="2">
    <source>
        <dbReference type="Proteomes" id="UP000027138"/>
    </source>
</evidence>
<evidence type="ECO:0008006" key="3">
    <source>
        <dbReference type="Google" id="ProtNLM"/>
    </source>
</evidence>
<name>A0A067J9J1_JATCU</name>
<dbReference type="OrthoDB" id="852332at2759"/>
<evidence type="ECO:0000313" key="1">
    <source>
        <dbReference type="EMBL" id="KDP20426.1"/>
    </source>
</evidence>
<keyword evidence="2" id="KW-1185">Reference proteome</keyword>
<reference evidence="1 2" key="1">
    <citation type="journal article" date="2014" name="PLoS ONE">
        <title>Global Analysis of Gene Expression Profiles in Physic Nut (Jatropha curcas L.) Seedlings Exposed to Salt Stress.</title>
        <authorList>
            <person name="Zhang L."/>
            <person name="Zhang C."/>
            <person name="Wu P."/>
            <person name="Chen Y."/>
            <person name="Li M."/>
            <person name="Jiang H."/>
            <person name="Wu G."/>
        </authorList>
    </citation>
    <scope>NUCLEOTIDE SEQUENCE [LARGE SCALE GENOMIC DNA]</scope>
    <source>
        <strain evidence="2">cv. GZQX0401</strain>
        <tissue evidence="1">Young leaves</tissue>
    </source>
</reference>
<gene>
    <name evidence="1" type="ORF">JCGZ_06033</name>
</gene>
<proteinExistence type="predicted"/>
<organism evidence="1 2">
    <name type="scientific">Jatropha curcas</name>
    <name type="common">Barbados nut</name>
    <dbReference type="NCBI Taxonomy" id="180498"/>
    <lineage>
        <taxon>Eukaryota</taxon>
        <taxon>Viridiplantae</taxon>
        <taxon>Streptophyta</taxon>
        <taxon>Embryophyta</taxon>
        <taxon>Tracheophyta</taxon>
        <taxon>Spermatophyta</taxon>
        <taxon>Magnoliopsida</taxon>
        <taxon>eudicotyledons</taxon>
        <taxon>Gunneridae</taxon>
        <taxon>Pentapetalae</taxon>
        <taxon>rosids</taxon>
        <taxon>fabids</taxon>
        <taxon>Malpighiales</taxon>
        <taxon>Euphorbiaceae</taxon>
        <taxon>Crotonoideae</taxon>
        <taxon>Jatropheae</taxon>
        <taxon>Jatropha</taxon>
    </lineage>
</organism>
<sequence>MDFKGKKEDDASTVELWLESTKRVLEQLQCSPVDSLICATSLLKEVAYQWWTTIRRQLRLNRGLGVTP</sequence>
<dbReference type="AlphaFoldDB" id="A0A067J9J1"/>
<dbReference type="Proteomes" id="UP000027138">
    <property type="component" value="Unassembled WGS sequence"/>
</dbReference>
<protein>
    <recommendedName>
        <fullName evidence="3">Retrotransposon gag domain-containing protein</fullName>
    </recommendedName>
</protein>
<accession>A0A067J9J1</accession>